<feature type="transmembrane region" description="Helical" evidence="5">
    <location>
        <begin position="189"/>
        <end position="209"/>
    </location>
</feature>
<keyword evidence="2 5" id="KW-0812">Transmembrane</keyword>
<feature type="domain" description="EamA" evidence="6">
    <location>
        <begin position="13"/>
        <end position="147"/>
    </location>
</feature>
<evidence type="ECO:0000313" key="7">
    <source>
        <dbReference type="EMBL" id="KKN67539.1"/>
    </source>
</evidence>
<organism evidence="7">
    <name type="scientific">marine sediment metagenome</name>
    <dbReference type="NCBI Taxonomy" id="412755"/>
    <lineage>
        <taxon>unclassified sequences</taxon>
        <taxon>metagenomes</taxon>
        <taxon>ecological metagenomes</taxon>
    </lineage>
</organism>
<dbReference type="GO" id="GO:0016020">
    <property type="term" value="C:membrane"/>
    <property type="evidence" value="ECO:0007669"/>
    <property type="project" value="UniProtKB-SubCell"/>
</dbReference>
<feature type="transmembrane region" description="Helical" evidence="5">
    <location>
        <begin position="279"/>
        <end position="299"/>
    </location>
</feature>
<keyword evidence="4 5" id="KW-0472">Membrane</keyword>
<evidence type="ECO:0000256" key="4">
    <source>
        <dbReference type="ARBA" id="ARBA00023136"/>
    </source>
</evidence>
<gene>
    <name evidence="7" type="ORF">LCGC14_0460600</name>
</gene>
<evidence type="ECO:0000256" key="1">
    <source>
        <dbReference type="ARBA" id="ARBA00004141"/>
    </source>
</evidence>
<comment type="subcellular location">
    <subcellularLocation>
        <location evidence="1">Membrane</location>
        <topology evidence="1">Multi-pass membrane protein</topology>
    </subcellularLocation>
</comment>
<dbReference type="EMBL" id="LAZR01000472">
    <property type="protein sequence ID" value="KKN67539.1"/>
    <property type="molecule type" value="Genomic_DNA"/>
</dbReference>
<feature type="transmembrane region" description="Helical" evidence="5">
    <location>
        <begin position="74"/>
        <end position="95"/>
    </location>
</feature>
<evidence type="ECO:0000256" key="2">
    <source>
        <dbReference type="ARBA" id="ARBA00022692"/>
    </source>
</evidence>
<feature type="transmembrane region" description="Helical" evidence="5">
    <location>
        <begin position="101"/>
        <end position="121"/>
    </location>
</feature>
<evidence type="ECO:0000259" key="6">
    <source>
        <dbReference type="Pfam" id="PF00892"/>
    </source>
</evidence>
<reference evidence="7" key="1">
    <citation type="journal article" date="2015" name="Nature">
        <title>Complex archaea that bridge the gap between prokaryotes and eukaryotes.</title>
        <authorList>
            <person name="Spang A."/>
            <person name="Saw J.H."/>
            <person name="Jorgensen S.L."/>
            <person name="Zaremba-Niedzwiedzka K."/>
            <person name="Martijn J."/>
            <person name="Lind A.E."/>
            <person name="van Eijk R."/>
            <person name="Schleper C."/>
            <person name="Guy L."/>
            <person name="Ettema T.J."/>
        </authorList>
    </citation>
    <scope>NUCLEOTIDE SEQUENCE</scope>
</reference>
<dbReference type="InterPro" id="IPR000620">
    <property type="entry name" value="EamA_dom"/>
</dbReference>
<feature type="transmembrane region" description="Helical" evidence="5">
    <location>
        <begin position="39"/>
        <end position="62"/>
    </location>
</feature>
<feature type="transmembrane region" description="Helical" evidence="5">
    <location>
        <begin position="221"/>
        <end position="243"/>
    </location>
</feature>
<dbReference type="PANTHER" id="PTHR32322">
    <property type="entry name" value="INNER MEMBRANE TRANSPORTER"/>
    <property type="match status" value="1"/>
</dbReference>
<comment type="caution">
    <text evidence="7">The sequence shown here is derived from an EMBL/GenBank/DDBJ whole genome shotgun (WGS) entry which is preliminary data.</text>
</comment>
<feature type="transmembrane region" description="Helical" evidence="5">
    <location>
        <begin position="12"/>
        <end position="33"/>
    </location>
</feature>
<accession>A0A0F9SKE7</accession>
<dbReference type="InterPro" id="IPR050638">
    <property type="entry name" value="AA-Vitamin_Transporters"/>
</dbReference>
<proteinExistence type="predicted"/>
<dbReference type="PANTHER" id="PTHR32322:SF2">
    <property type="entry name" value="EAMA DOMAIN-CONTAINING PROTEIN"/>
    <property type="match status" value="1"/>
</dbReference>
<dbReference type="SUPFAM" id="SSF103481">
    <property type="entry name" value="Multidrug resistance efflux transporter EmrE"/>
    <property type="match status" value="2"/>
</dbReference>
<feature type="domain" description="EamA" evidence="6">
    <location>
        <begin position="163"/>
        <end position="293"/>
    </location>
</feature>
<protein>
    <recommendedName>
        <fullName evidence="6">EamA domain-containing protein</fullName>
    </recommendedName>
</protein>
<dbReference type="Pfam" id="PF00892">
    <property type="entry name" value="EamA"/>
    <property type="match status" value="2"/>
</dbReference>
<evidence type="ECO:0000256" key="3">
    <source>
        <dbReference type="ARBA" id="ARBA00022989"/>
    </source>
</evidence>
<feature type="transmembrane region" description="Helical" evidence="5">
    <location>
        <begin position="255"/>
        <end position="273"/>
    </location>
</feature>
<evidence type="ECO:0000256" key="5">
    <source>
        <dbReference type="SAM" id="Phobius"/>
    </source>
</evidence>
<feature type="transmembrane region" description="Helical" evidence="5">
    <location>
        <begin position="133"/>
        <end position="151"/>
    </location>
</feature>
<feature type="transmembrane region" description="Helical" evidence="5">
    <location>
        <begin position="163"/>
        <end position="182"/>
    </location>
</feature>
<name>A0A0F9SKE7_9ZZZZ</name>
<sequence>MSDVPTITKSSWLLILLLAFIWGGTFLVTEIALTEMPPFWIAATRVGLAATVMIPIWGLRGFRLFTTPQTRADLAAVIFIGAASSAVPFSLLAWGQQYVTSGFAGVTMAATALIILPLAHFFVPGEAMSPRKAIGFSLGFLGVVILIGAQAFESTGTALETQGRLACLAAAGCYATSSIIMRRLPAIDAIGLATILLIIATFITIPMALTIEGLPPRPSPPILAALAFLGLLPTAAANFLRVVVIRSAGPVFMSLVNYQVPIWSVCLGALVLNEPLPPSLLYAMVLILAGVALSQYGAFRRLLTRARP</sequence>
<dbReference type="AlphaFoldDB" id="A0A0F9SKE7"/>
<keyword evidence="3 5" id="KW-1133">Transmembrane helix</keyword>
<dbReference type="InterPro" id="IPR037185">
    <property type="entry name" value="EmrE-like"/>
</dbReference>